<protein>
    <recommendedName>
        <fullName evidence="5">NADH-ubiquinone oxidoreductase 9.5 kDa subunit</fullName>
    </recommendedName>
</protein>
<feature type="transmembrane region" description="Helical" evidence="2">
    <location>
        <begin position="25"/>
        <end position="43"/>
    </location>
</feature>
<evidence type="ECO:0000256" key="2">
    <source>
        <dbReference type="SAM" id="Phobius"/>
    </source>
</evidence>
<keyword evidence="2" id="KW-0812">Transmembrane</keyword>
<dbReference type="AlphaFoldDB" id="A0AAN6MY16"/>
<dbReference type="Proteomes" id="UP001303473">
    <property type="component" value="Unassembled WGS sequence"/>
</dbReference>
<comment type="caution">
    <text evidence="3">The sequence shown here is derived from an EMBL/GenBank/DDBJ whole genome shotgun (WGS) entry which is preliminary data.</text>
</comment>
<keyword evidence="2" id="KW-1133">Transmembrane helix</keyword>
<evidence type="ECO:0008006" key="5">
    <source>
        <dbReference type="Google" id="ProtNLM"/>
    </source>
</evidence>
<evidence type="ECO:0000313" key="3">
    <source>
        <dbReference type="EMBL" id="KAK3935611.1"/>
    </source>
</evidence>
<dbReference type="InterPro" id="IPR039961">
    <property type="entry name" value="Nuo9.5"/>
</dbReference>
<dbReference type="PANTHER" id="PTHR38488:SF1">
    <property type="entry name" value="OXIDOREDUCTASE 9.5 KDA SUBUNIT, PUTATIVE (AFU_ORTHOLOGUE AFUA_5G08980)-RELATED"/>
    <property type="match status" value="1"/>
</dbReference>
<evidence type="ECO:0000256" key="1">
    <source>
        <dbReference type="SAM" id="MobiDB-lite"/>
    </source>
</evidence>
<dbReference type="PANTHER" id="PTHR38488">
    <property type="entry name" value="OXIDOREDUCTASE 9.5 KDA SUBUNIT, PUTATIVE (AFU_ORTHOLOGUE AFUA_5G08980)-RELATED"/>
    <property type="match status" value="1"/>
</dbReference>
<keyword evidence="2" id="KW-0472">Membrane</keyword>
<dbReference type="EMBL" id="MU853915">
    <property type="protein sequence ID" value="KAK3935611.1"/>
    <property type="molecule type" value="Genomic_DNA"/>
</dbReference>
<evidence type="ECO:0000313" key="4">
    <source>
        <dbReference type="Proteomes" id="UP001303473"/>
    </source>
</evidence>
<sequence length="80" mass="8979">MSAITPRFWAGPIRYCRWAARERPAYFWSVVIGAMGPVMLVTVPPIRKALGDDDAPQIPMTYPVPSGPRKKLTGYDDDQE</sequence>
<keyword evidence="4" id="KW-1185">Reference proteome</keyword>
<organism evidence="3 4">
    <name type="scientific">Diplogelasinospora grovesii</name>
    <dbReference type="NCBI Taxonomy" id="303347"/>
    <lineage>
        <taxon>Eukaryota</taxon>
        <taxon>Fungi</taxon>
        <taxon>Dikarya</taxon>
        <taxon>Ascomycota</taxon>
        <taxon>Pezizomycotina</taxon>
        <taxon>Sordariomycetes</taxon>
        <taxon>Sordariomycetidae</taxon>
        <taxon>Sordariales</taxon>
        <taxon>Diplogelasinosporaceae</taxon>
        <taxon>Diplogelasinospora</taxon>
    </lineage>
</organism>
<gene>
    <name evidence="3" type="ORF">QBC46DRAFT_397129</name>
</gene>
<dbReference type="CDD" id="cd22903">
    <property type="entry name" value="NI9M"/>
    <property type="match status" value="1"/>
</dbReference>
<reference evidence="4" key="1">
    <citation type="journal article" date="2023" name="Mol. Phylogenet. Evol.">
        <title>Genome-scale phylogeny and comparative genomics of the fungal order Sordariales.</title>
        <authorList>
            <person name="Hensen N."/>
            <person name="Bonometti L."/>
            <person name="Westerberg I."/>
            <person name="Brannstrom I.O."/>
            <person name="Guillou S."/>
            <person name="Cros-Aarteil S."/>
            <person name="Calhoun S."/>
            <person name="Haridas S."/>
            <person name="Kuo A."/>
            <person name="Mondo S."/>
            <person name="Pangilinan J."/>
            <person name="Riley R."/>
            <person name="LaButti K."/>
            <person name="Andreopoulos B."/>
            <person name="Lipzen A."/>
            <person name="Chen C."/>
            <person name="Yan M."/>
            <person name="Daum C."/>
            <person name="Ng V."/>
            <person name="Clum A."/>
            <person name="Steindorff A."/>
            <person name="Ohm R.A."/>
            <person name="Martin F."/>
            <person name="Silar P."/>
            <person name="Natvig D.O."/>
            <person name="Lalanne C."/>
            <person name="Gautier V."/>
            <person name="Ament-Velasquez S.L."/>
            <person name="Kruys A."/>
            <person name="Hutchinson M.I."/>
            <person name="Powell A.J."/>
            <person name="Barry K."/>
            <person name="Miller A.N."/>
            <person name="Grigoriev I.V."/>
            <person name="Debuchy R."/>
            <person name="Gladieux P."/>
            <person name="Hiltunen Thoren M."/>
            <person name="Johannesson H."/>
        </authorList>
    </citation>
    <scope>NUCLEOTIDE SEQUENCE [LARGE SCALE GENOMIC DNA]</scope>
    <source>
        <strain evidence="4">CBS 340.73</strain>
    </source>
</reference>
<name>A0AAN6MY16_9PEZI</name>
<proteinExistence type="predicted"/>
<feature type="region of interest" description="Disordered" evidence="1">
    <location>
        <begin position="52"/>
        <end position="80"/>
    </location>
</feature>
<accession>A0AAN6MY16</accession>